<keyword evidence="3" id="KW-1185">Reference proteome</keyword>
<protein>
    <submittedName>
        <fullName evidence="2">Uncharacterized protein</fullName>
    </submittedName>
</protein>
<evidence type="ECO:0000256" key="1">
    <source>
        <dbReference type="SAM" id="MobiDB-lite"/>
    </source>
</evidence>
<dbReference type="RefSeq" id="WP_074200786.1">
    <property type="nucleotide sequence ID" value="NZ_FSRE01000001.1"/>
</dbReference>
<dbReference type="Proteomes" id="UP000198461">
    <property type="component" value="Unassembled WGS sequence"/>
</dbReference>
<proteinExistence type="predicted"/>
<name>A0A1N6DY79_9GAMM</name>
<dbReference type="EMBL" id="FSRE01000001">
    <property type="protein sequence ID" value="SIN75702.1"/>
    <property type="molecule type" value="Genomic_DNA"/>
</dbReference>
<dbReference type="AlphaFoldDB" id="A0A1N6DY79"/>
<accession>A0A1N6DY79</accession>
<organism evidence="2 3">
    <name type="scientific">Sulfurivirga caldicuralii</name>
    <dbReference type="NCBI Taxonomy" id="364032"/>
    <lineage>
        <taxon>Bacteria</taxon>
        <taxon>Pseudomonadati</taxon>
        <taxon>Pseudomonadota</taxon>
        <taxon>Gammaproteobacteria</taxon>
        <taxon>Thiotrichales</taxon>
        <taxon>Piscirickettsiaceae</taxon>
        <taxon>Sulfurivirga</taxon>
    </lineage>
</organism>
<reference evidence="3" key="1">
    <citation type="submission" date="2016-11" db="EMBL/GenBank/DDBJ databases">
        <authorList>
            <person name="Varghese N."/>
            <person name="Submissions S."/>
        </authorList>
    </citation>
    <scope>NUCLEOTIDE SEQUENCE [LARGE SCALE GENOMIC DNA]</scope>
    <source>
        <strain evidence="3">DSM 17737</strain>
    </source>
</reference>
<gene>
    <name evidence="2" type="ORF">SAMN05443662_0483</name>
</gene>
<evidence type="ECO:0000313" key="3">
    <source>
        <dbReference type="Proteomes" id="UP000198461"/>
    </source>
</evidence>
<sequence length="167" mass="19001">MNMQTTQGLKLKACLNDLNARHQYEQAMLLEVLDTIVQDIHSLNRLYTVALKKEQLRLYIEETRQVHQKWINMLQELVSAQVSNDTIDYLIDKMQQYAEQLIKMPTATIEPVSSLEDNRGEEEENAASVQTDATQPGKEYAFPVLQSKYTPSTSTLEAEAAKIAHAC</sequence>
<dbReference type="OrthoDB" id="5612470at2"/>
<feature type="region of interest" description="Disordered" evidence="1">
    <location>
        <begin position="114"/>
        <end position="133"/>
    </location>
</feature>
<evidence type="ECO:0000313" key="2">
    <source>
        <dbReference type="EMBL" id="SIN75702.1"/>
    </source>
</evidence>